<reference evidence="5" key="2">
    <citation type="journal article" date="2013" name="Stand. Genomic Sci.">
        <title>Complete genome sequence of Desulfocapsa sulfexigens, a marine deltaproteobacterium specialized in disproportionating inorganic sulfur compounds.</title>
        <authorList>
            <person name="Finster K.W."/>
            <person name="Kjeldsen K.U."/>
            <person name="Kube M."/>
            <person name="Reinhardt R."/>
            <person name="Mussmann M."/>
            <person name="Amann R."/>
            <person name="Schreiber L."/>
        </authorList>
    </citation>
    <scope>NUCLEOTIDE SEQUENCE [LARGE SCALE GENOMIC DNA]</scope>
    <source>
        <strain evidence="5">DSM 10523 / SB164P1</strain>
    </source>
</reference>
<keyword evidence="1 2" id="KW-0378">Hydrolase</keyword>
<keyword evidence="5" id="KW-1185">Reference proteome</keyword>
<organism evidence="4 5">
    <name type="scientific">Pseudodesulfovibrio piezophilus (strain DSM 21447 / JCM 15486 / C1TLV30)</name>
    <name type="common">Desulfovibrio piezophilus</name>
    <dbReference type="NCBI Taxonomy" id="1322246"/>
    <lineage>
        <taxon>Bacteria</taxon>
        <taxon>Pseudomonadati</taxon>
        <taxon>Thermodesulfobacteriota</taxon>
        <taxon>Desulfovibrionia</taxon>
        <taxon>Desulfovibrionales</taxon>
        <taxon>Desulfovibrionaceae</taxon>
    </lineage>
</organism>
<dbReference type="KEGG" id="dpi:BN4_20435"/>
<dbReference type="InterPro" id="IPR020084">
    <property type="entry name" value="NUDIX_hydrolase_CS"/>
</dbReference>
<dbReference type="PROSITE" id="PS51462">
    <property type="entry name" value="NUDIX"/>
    <property type="match status" value="1"/>
</dbReference>
<evidence type="ECO:0000259" key="3">
    <source>
        <dbReference type="PROSITE" id="PS51462"/>
    </source>
</evidence>
<reference evidence="4 5" key="1">
    <citation type="journal article" date="2013" name="PLoS ONE">
        <title>The first genomic and proteomic characterization of a deep-sea sulfate reducer: insights into the piezophilic lifestyle of Desulfovibrio piezophilus.</title>
        <authorList>
            <person name="Pradel N."/>
            <person name="Ji B."/>
            <person name="Gimenez G."/>
            <person name="Talla E."/>
            <person name="Lenoble P."/>
            <person name="Garel M."/>
            <person name="Tamburini C."/>
            <person name="Fourquet P."/>
            <person name="Lebrun R."/>
            <person name="Bertin P."/>
            <person name="Denis Y."/>
            <person name="Pophillat M."/>
            <person name="Barbe V."/>
            <person name="Ollivier B."/>
            <person name="Dolla A."/>
        </authorList>
    </citation>
    <scope>NUCLEOTIDE SEQUENCE [LARGE SCALE GENOMIC DNA]</scope>
    <source>
        <strain evidence="5">DSM 10523 / SB164P1</strain>
    </source>
</reference>
<dbReference type="PROSITE" id="PS00893">
    <property type="entry name" value="NUDIX_BOX"/>
    <property type="match status" value="1"/>
</dbReference>
<dbReference type="GO" id="GO:0016787">
    <property type="term" value="F:hydrolase activity"/>
    <property type="evidence" value="ECO:0007669"/>
    <property type="project" value="UniProtKB-KW"/>
</dbReference>
<dbReference type="Gene3D" id="3.90.79.10">
    <property type="entry name" value="Nucleoside Triphosphate Pyrophosphohydrolase"/>
    <property type="match status" value="1"/>
</dbReference>
<evidence type="ECO:0000256" key="2">
    <source>
        <dbReference type="RuleBase" id="RU003476"/>
    </source>
</evidence>
<feature type="domain" description="Nudix hydrolase" evidence="3">
    <location>
        <begin position="19"/>
        <end position="150"/>
    </location>
</feature>
<dbReference type="OrthoDB" id="9761969at2"/>
<dbReference type="RefSeq" id="WP_015416539.1">
    <property type="nucleotide sequence ID" value="NC_020409.1"/>
</dbReference>
<name>M1WUB5_PSEP2</name>
<dbReference type="HOGENOM" id="CLU_037162_20_3_7"/>
<comment type="similarity">
    <text evidence="2">Belongs to the Nudix hydrolase family.</text>
</comment>
<dbReference type="eggNOG" id="COG1051">
    <property type="taxonomic scope" value="Bacteria"/>
</dbReference>
<evidence type="ECO:0000256" key="1">
    <source>
        <dbReference type="ARBA" id="ARBA00022801"/>
    </source>
</evidence>
<dbReference type="STRING" id="1322246.BN4_20435"/>
<accession>M1WUB5</accession>
<dbReference type="AlphaFoldDB" id="M1WUB5"/>
<sequence>MEQRKPCPHCGGVIVSYQNPTPTVDVVVLVPGATSEDDGVVLIERTNPPPGWALPGGFVDVGETCEQAAVREMKEETGLDVMLTGMLGVYSAPDRDPRQHTMSVVYTGVARDLKQLCAGDDAGAVRVYPLGEWPNLAFDHERILADFMARHGRMNGG</sequence>
<dbReference type="Pfam" id="PF00293">
    <property type="entry name" value="NUDIX"/>
    <property type="match status" value="1"/>
</dbReference>
<dbReference type="PANTHER" id="PTHR43736">
    <property type="entry name" value="ADP-RIBOSE PYROPHOSPHATASE"/>
    <property type="match status" value="1"/>
</dbReference>
<dbReference type="BioCyc" id="DPIE1322246:BN4_RS16410-MONOMER"/>
<proteinExistence type="inferred from homology"/>
<dbReference type="SUPFAM" id="SSF55811">
    <property type="entry name" value="Nudix"/>
    <property type="match status" value="1"/>
</dbReference>
<dbReference type="InterPro" id="IPR015797">
    <property type="entry name" value="NUDIX_hydrolase-like_dom_sf"/>
</dbReference>
<dbReference type="InterPro" id="IPR000086">
    <property type="entry name" value="NUDIX_hydrolase_dom"/>
</dbReference>
<evidence type="ECO:0000313" key="4">
    <source>
        <dbReference type="EMBL" id="CCH50497.1"/>
    </source>
</evidence>
<dbReference type="InterPro" id="IPR020476">
    <property type="entry name" value="Nudix_hydrolase"/>
</dbReference>
<dbReference type="CDD" id="cd18873">
    <property type="entry name" value="NUDIX_NadM_like"/>
    <property type="match status" value="1"/>
</dbReference>
<dbReference type="EMBL" id="FO203427">
    <property type="protein sequence ID" value="CCH50497.1"/>
    <property type="molecule type" value="Genomic_DNA"/>
</dbReference>
<gene>
    <name evidence="4" type="ordered locus">BN4_20435</name>
</gene>
<dbReference type="PANTHER" id="PTHR43736:SF1">
    <property type="entry name" value="DIHYDRONEOPTERIN TRIPHOSPHATE DIPHOSPHATASE"/>
    <property type="match status" value="1"/>
</dbReference>
<dbReference type="PRINTS" id="PR00502">
    <property type="entry name" value="NUDIXFAMILY"/>
</dbReference>
<dbReference type="PATRIC" id="fig|879567.3.peg.3537"/>
<protein>
    <submittedName>
        <fullName evidence="4">NUDIX hydrolase</fullName>
    </submittedName>
</protein>
<evidence type="ECO:0000313" key="5">
    <source>
        <dbReference type="Proteomes" id="UP000011724"/>
    </source>
</evidence>
<dbReference type="Proteomes" id="UP000011724">
    <property type="component" value="Chromosome"/>
</dbReference>